<organism evidence="3 4">
    <name type="scientific">Luteipulveratus mongoliensis</name>
    <dbReference type="NCBI Taxonomy" id="571913"/>
    <lineage>
        <taxon>Bacteria</taxon>
        <taxon>Bacillati</taxon>
        <taxon>Actinomycetota</taxon>
        <taxon>Actinomycetes</taxon>
        <taxon>Micrococcales</taxon>
        <taxon>Dermacoccaceae</taxon>
        <taxon>Luteipulveratus</taxon>
    </lineage>
</organism>
<gene>
    <name evidence="3" type="ORF">VV02_21475</name>
</gene>
<evidence type="ECO:0000313" key="3">
    <source>
        <dbReference type="EMBL" id="AKU17826.1"/>
    </source>
</evidence>
<keyword evidence="2" id="KW-0732">Signal</keyword>
<keyword evidence="4" id="KW-1185">Reference proteome</keyword>
<feature type="region of interest" description="Disordered" evidence="1">
    <location>
        <begin position="20"/>
        <end position="55"/>
    </location>
</feature>
<feature type="chain" id="PRO_5038944566" description="Lipoprotein" evidence="2">
    <location>
        <begin position="16"/>
        <end position="328"/>
    </location>
</feature>
<evidence type="ECO:0000256" key="2">
    <source>
        <dbReference type="SAM" id="SignalP"/>
    </source>
</evidence>
<reference evidence="3 4" key="1">
    <citation type="submission" date="2015-03" db="EMBL/GenBank/DDBJ databases">
        <title>Luteipulveratus halotolerans sp. nov., a novel actinobacterium (Dermacoccaceae) from Sarawak, Malaysia.</title>
        <authorList>
            <person name="Juboi H."/>
            <person name="Basik A."/>
            <person name="Shamsul S.S."/>
            <person name="Arnold P."/>
            <person name="Schmitt E.K."/>
            <person name="Sanglier J.-J."/>
            <person name="Yeo T."/>
        </authorList>
    </citation>
    <scope>NUCLEOTIDE SEQUENCE [LARGE SCALE GENOMIC DNA]</scope>
    <source>
        <strain evidence="3 4">MN07-A0370</strain>
    </source>
</reference>
<evidence type="ECO:0000256" key="1">
    <source>
        <dbReference type="SAM" id="MobiDB-lite"/>
    </source>
</evidence>
<proteinExistence type="predicted"/>
<sequence length="328" mass="34699">MAAPALALTVVTALAACGDVSAPGAGPSRTTKASPTATATAVRATPPAPPTAGQKVDSTALFTRVNAAMAKAKYVRVVMDAPAGDEDMRLDQLIVSPTRNDLRMDMGRGDEMRVIDGVIFMKSPEISKKWIRIDASSKNPFAQIGFASLQGAAGQGPGAQLELMRHTQSTSEGPELVGGVRTTRYAAKVPFSLVLEQQLSAVKLLGGANDPEMKRELATVRKKTAGKHVGYRFWLDQQDRLVKVTVDFGSVADVLKAVGDESAEDKDMPDSMTISYTRWGVPFSIIQPPASQVESADKAFARMPGPDSETGSGSYDPDAVPTCEATCP</sequence>
<evidence type="ECO:0000313" key="4">
    <source>
        <dbReference type="Proteomes" id="UP000066480"/>
    </source>
</evidence>
<accession>A0A0K1JM87</accession>
<feature type="signal peptide" evidence="2">
    <location>
        <begin position="1"/>
        <end position="15"/>
    </location>
</feature>
<dbReference type="EMBL" id="CP011112">
    <property type="protein sequence ID" value="AKU17826.1"/>
    <property type="molecule type" value="Genomic_DNA"/>
</dbReference>
<feature type="compositionally biased region" description="Low complexity" evidence="1">
    <location>
        <begin position="30"/>
        <end position="45"/>
    </location>
</feature>
<protein>
    <recommendedName>
        <fullName evidence="5">Lipoprotein</fullName>
    </recommendedName>
</protein>
<dbReference type="AlphaFoldDB" id="A0A0K1JM87"/>
<feature type="region of interest" description="Disordered" evidence="1">
    <location>
        <begin position="292"/>
        <end position="328"/>
    </location>
</feature>
<dbReference type="Gene3D" id="2.50.20.20">
    <property type="match status" value="1"/>
</dbReference>
<dbReference type="Proteomes" id="UP000066480">
    <property type="component" value="Chromosome"/>
</dbReference>
<evidence type="ECO:0008006" key="5">
    <source>
        <dbReference type="Google" id="ProtNLM"/>
    </source>
</evidence>
<name>A0A0K1JM87_9MICO</name>
<dbReference type="KEGG" id="lmoi:VV02_21475"/>